<name>A0A822Z2E6_NELNU</name>
<keyword evidence="2" id="KW-1185">Reference proteome</keyword>
<gene>
    <name evidence="1" type="ORF">HUJ06_013005</name>
</gene>
<organism evidence="1 2">
    <name type="scientific">Nelumbo nucifera</name>
    <name type="common">Sacred lotus</name>
    <dbReference type="NCBI Taxonomy" id="4432"/>
    <lineage>
        <taxon>Eukaryota</taxon>
        <taxon>Viridiplantae</taxon>
        <taxon>Streptophyta</taxon>
        <taxon>Embryophyta</taxon>
        <taxon>Tracheophyta</taxon>
        <taxon>Spermatophyta</taxon>
        <taxon>Magnoliopsida</taxon>
        <taxon>Proteales</taxon>
        <taxon>Nelumbonaceae</taxon>
        <taxon>Nelumbo</taxon>
    </lineage>
</organism>
<evidence type="ECO:0000313" key="2">
    <source>
        <dbReference type="Proteomes" id="UP000607653"/>
    </source>
</evidence>
<reference evidence="1 2" key="1">
    <citation type="journal article" date="2020" name="Mol. Biol. Evol.">
        <title>Distinct Expression and Methylation Patterns for Genes with Different Fates following a Single Whole-Genome Duplication in Flowering Plants.</title>
        <authorList>
            <person name="Shi T."/>
            <person name="Rahmani R.S."/>
            <person name="Gugger P.F."/>
            <person name="Wang M."/>
            <person name="Li H."/>
            <person name="Zhang Y."/>
            <person name="Li Z."/>
            <person name="Wang Q."/>
            <person name="Van de Peer Y."/>
            <person name="Marchal K."/>
            <person name="Chen J."/>
        </authorList>
    </citation>
    <scope>NUCLEOTIDE SEQUENCE [LARGE SCALE GENOMIC DNA]</scope>
    <source>
        <tissue evidence="1">Leaf</tissue>
    </source>
</reference>
<dbReference type="EMBL" id="DUZY01000005">
    <property type="protein sequence ID" value="DAD38683.1"/>
    <property type="molecule type" value="Genomic_DNA"/>
</dbReference>
<accession>A0A822Z2E6</accession>
<comment type="caution">
    <text evidence="1">The sequence shown here is derived from an EMBL/GenBank/DDBJ whole genome shotgun (WGS) entry which is preliminary data.</text>
</comment>
<evidence type="ECO:0008006" key="3">
    <source>
        <dbReference type="Google" id="ProtNLM"/>
    </source>
</evidence>
<dbReference type="Proteomes" id="UP000607653">
    <property type="component" value="Unassembled WGS sequence"/>
</dbReference>
<dbReference type="AlphaFoldDB" id="A0A822Z2E6"/>
<sequence length="100" mass="10975">MVGFSRNQIGLPSQLATAFNFDRKFAISLPSSTSLDRVVFFGNGPYTVVPSIDLSETLQLEKNLVQLDVGASRLGFSSSLLTRQTTCSDFNLHSIRRGFS</sequence>
<protein>
    <recommendedName>
        <fullName evidence="3">Basic 7S globulin-like</fullName>
    </recommendedName>
</protein>
<dbReference type="Gene3D" id="2.40.70.10">
    <property type="entry name" value="Acid Proteases"/>
    <property type="match status" value="1"/>
</dbReference>
<dbReference type="InterPro" id="IPR021109">
    <property type="entry name" value="Peptidase_aspartic_dom_sf"/>
</dbReference>
<proteinExistence type="predicted"/>
<evidence type="ECO:0000313" key="1">
    <source>
        <dbReference type="EMBL" id="DAD38683.1"/>
    </source>
</evidence>